<keyword evidence="2" id="KW-0732">Signal</keyword>
<proteinExistence type="predicted"/>
<evidence type="ECO:0000256" key="2">
    <source>
        <dbReference type="SAM" id="SignalP"/>
    </source>
</evidence>
<evidence type="ECO:0000313" key="4">
    <source>
        <dbReference type="Proteomes" id="UP000244722"/>
    </source>
</evidence>
<gene>
    <name evidence="3" type="ORF">B9Z19DRAFT_802376</name>
</gene>
<dbReference type="AlphaFoldDB" id="A0A2T6ZVY6"/>
<keyword evidence="1" id="KW-0472">Membrane</keyword>
<dbReference type="EMBL" id="NESQ01000085">
    <property type="protein sequence ID" value="PUU79636.1"/>
    <property type="molecule type" value="Genomic_DNA"/>
</dbReference>
<feature type="transmembrane region" description="Helical" evidence="1">
    <location>
        <begin position="51"/>
        <end position="73"/>
    </location>
</feature>
<keyword evidence="4" id="KW-1185">Reference proteome</keyword>
<dbReference type="Proteomes" id="UP000244722">
    <property type="component" value="Unassembled WGS sequence"/>
</dbReference>
<organism evidence="3 4">
    <name type="scientific">Tuber borchii</name>
    <name type="common">White truffle</name>
    <dbReference type="NCBI Taxonomy" id="42251"/>
    <lineage>
        <taxon>Eukaryota</taxon>
        <taxon>Fungi</taxon>
        <taxon>Dikarya</taxon>
        <taxon>Ascomycota</taxon>
        <taxon>Pezizomycotina</taxon>
        <taxon>Pezizomycetes</taxon>
        <taxon>Pezizales</taxon>
        <taxon>Tuberaceae</taxon>
        <taxon>Tuber</taxon>
    </lineage>
</organism>
<sequence length="116" mass="13063">MLRNCFLHLSLLSFFSWITLPSTSTRRESLARNWLLDDRFSLLFGPPVCGIPVSPSVAFSSLFFFTGFTRLGLKQGRSPFGGSVLQHRTANNTQGEPFVEKGKKIDQLNKHSLCKQ</sequence>
<name>A0A2T6ZVY6_TUBBO</name>
<feature type="chain" id="PRO_5015444154" description="Secreted protein" evidence="2">
    <location>
        <begin position="26"/>
        <end position="116"/>
    </location>
</feature>
<comment type="caution">
    <text evidence="3">The sequence shown here is derived from an EMBL/GenBank/DDBJ whole genome shotgun (WGS) entry which is preliminary data.</text>
</comment>
<evidence type="ECO:0000313" key="3">
    <source>
        <dbReference type="EMBL" id="PUU79636.1"/>
    </source>
</evidence>
<feature type="signal peptide" evidence="2">
    <location>
        <begin position="1"/>
        <end position="25"/>
    </location>
</feature>
<protein>
    <recommendedName>
        <fullName evidence="5">Secreted protein</fullName>
    </recommendedName>
</protein>
<keyword evidence="1" id="KW-0812">Transmembrane</keyword>
<keyword evidence="1" id="KW-1133">Transmembrane helix</keyword>
<evidence type="ECO:0000256" key="1">
    <source>
        <dbReference type="SAM" id="Phobius"/>
    </source>
</evidence>
<accession>A0A2T6ZVY6</accession>
<reference evidence="3 4" key="1">
    <citation type="submission" date="2017-04" db="EMBL/GenBank/DDBJ databases">
        <title>Draft genome sequence of Tuber borchii Vittad., a whitish edible truffle.</title>
        <authorList>
            <consortium name="DOE Joint Genome Institute"/>
            <person name="Murat C."/>
            <person name="Kuo A."/>
            <person name="Barry K.W."/>
            <person name="Clum A."/>
            <person name="Dockter R.B."/>
            <person name="Fauchery L."/>
            <person name="Iotti M."/>
            <person name="Kohler A."/>
            <person name="Labutti K."/>
            <person name="Lindquist E.A."/>
            <person name="Lipzen A."/>
            <person name="Ohm R.A."/>
            <person name="Wang M."/>
            <person name="Grigoriev I.V."/>
            <person name="Zambonelli A."/>
            <person name="Martin F.M."/>
        </authorList>
    </citation>
    <scope>NUCLEOTIDE SEQUENCE [LARGE SCALE GENOMIC DNA]</scope>
    <source>
        <strain evidence="3 4">Tbo3840</strain>
    </source>
</reference>
<evidence type="ECO:0008006" key="5">
    <source>
        <dbReference type="Google" id="ProtNLM"/>
    </source>
</evidence>